<feature type="region of interest" description="Disordered" evidence="2">
    <location>
        <begin position="857"/>
        <end position="901"/>
    </location>
</feature>
<name>A0A3B4UWN5_SERDU</name>
<dbReference type="InterPro" id="IPR052655">
    <property type="entry name" value="AKNA_Centrosome-Trans_reg"/>
</dbReference>
<feature type="compositionally biased region" description="Low complexity" evidence="2">
    <location>
        <begin position="670"/>
        <end position="680"/>
    </location>
</feature>
<organism evidence="3 4">
    <name type="scientific">Seriola dumerili</name>
    <name type="common">Greater amberjack</name>
    <name type="synonym">Caranx dumerili</name>
    <dbReference type="NCBI Taxonomy" id="41447"/>
    <lineage>
        <taxon>Eukaryota</taxon>
        <taxon>Metazoa</taxon>
        <taxon>Chordata</taxon>
        <taxon>Craniata</taxon>
        <taxon>Vertebrata</taxon>
        <taxon>Euteleostomi</taxon>
        <taxon>Actinopterygii</taxon>
        <taxon>Neopterygii</taxon>
        <taxon>Teleostei</taxon>
        <taxon>Neoteleostei</taxon>
        <taxon>Acanthomorphata</taxon>
        <taxon>Carangaria</taxon>
        <taxon>Carangiformes</taxon>
        <taxon>Carangidae</taxon>
        <taxon>Seriola</taxon>
    </lineage>
</organism>
<feature type="region of interest" description="Disordered" evidence="2">
    <location>
        <begin position="401"/>
        <end position="424"/>
    </location>
</feature>
<feature type="compositionally biased region" description="Low complexity" evidence="2">
    <location>
        <begin position="78"/>
        <end position="88"/>
    </location>
</feature>
<feature type="region of interest" description="Disordered" evidence="2">
    <location>
        <begin position="813"/>
        <end position="835"/>
    </location>
</feature>
<evidence type="ECO:0000313" key="3">
    <source>
        <dbReference type="Ensembl" id="ENSSDUP00000022981.1"/>
    </source>
</evidence>
<dbReference type="Ensembl" id="ENSSDUT00000023399.1">
    <property type="protein sequence ID" value="ENSSDUP00000022981.1"/>
    <property type="gene ID" value="ENSSDUG00000016710.1"/>
</dbReference>
<feature type="region of interest" description="Disordered" evidence="2">
    <location>
        <begin position="1278"/>
        <end position="1301"/>
    </location>
</feature>
<feature type="compositionally biased region" description="Acidic residues" evidence="2">
    <location>
        <begin position="122"/>
        <end position="137"/>
    </location>
</feature>
<dbReference type="STRING" id="41447.ENSSDUP00000022981"/>
<evidence type="ECO:0000256" key="1">
    <source>
        <dbReference type="SAM" id="Coils"/>
    </source>
</evidence>
<feature type="compositionally biased region" description="Polar residues" evidence="2">
    <location>
        <begin position="1278"/>
        <end position="1287"/>
    </location>
</feature>
<feature type="compositionally biased region" description="Polar residues" evidence="2">
    <location>
        <begin position="96"/>
        <end position="111"/>
    </location>
</feature>
<feature type="coiled-coil region" evidence="1">
    <location>
        <begin position="598"/>
        <end position="625"/>
    </location>
</feature>
<protein>
    <recommendedName>
        <fullName evidence="5">AKNA domain-containing protein</fullName>
    </recommendedName>
</protein>
<feature type="region of interest" description="Disordered" evidence="2">
    <location>
        <begin position="513"/>
        <end position="536"/>
    </location>
</feature>
<feature type="region of interest" description="Disordered" evidence="2">
    <location>
        <begin position="1234"/>
        <end position="1261"/>
    </location>
</feature>
<reference evidence="3" key="1">
    <citation type="submission" date="2025-08" db="UniProtKB">
        <authorList>
            <consortium name="Ensembl"/>
        </authorList>
    </citation>
    <scope>IDENTIFICATION</scope>
</reference>
<feature type="region of interest" description="Disordered" evidence="2">
    <location>
        <begin position="713"/>
        <end position="758"/>
    </location>
</feature>
<evidence type="ECO:0000313" key="4">
    <source>
        <dbReference type="Proteomes" id="UP000261420"/>
    </source>
</evidence>
<feature type="region of interest" description="Disordered" evidence="2">
    <location>
        <begin position="1059"/>
        <end position="1082"/>
    </location>
</feature>
<feature type="compositionally biased region" description="Low complexity" evidence="2">
    <location>
        <begin position="322"/>
        <end position="339"/>
    </location>
</feature>
<feature type="compositionally biased region" description="Polar residues" evidence="2">
    <location>
        <begin position="881"/>
        <end position="901"/>
    </location>
</feature>
<keyword evidence="4" id="KW-1185">Reference proteome</keyword>
<feature type="compositionally biased region" description="Polar residues" evidence="2">
    <location>
        <begin position="413"/>
        <end position="424"/>
    </location>
</feature>
<dbReference type="GeneTree" id="ENSGT00940000154254"/>
<proteinExistence type="predicted"/>
<feature type="region of interest" description="Disordered" evidence="2">
    <location>
        <begin position="669"/>
        <end position="701"/>
    </location>
</feature>
<accession>A0A3B4UWN5</accession>
<feature type="region of interest" description="Disordered" evidence="2">
    <location>
        <begin position="1110"/>
        <end position="1133"/>
    </location>
</feature>
<dbReference type="PANTHER" id="PTHR21510:SF16">
    <property type="entry name" value="PROTEIN AKNAD1"/>
    <property type="match status" value="1"/>
</dbReference>
<feature type="region of interest" description="Disordered" evidence="2">
    <location>
        <begin position="70"/>
        <end position="181"/>
    </location>
</feature>
<reference evidence="3" key="2">
    <citation type="submission" date="2025-09" db="UniProtKB">
        <authorList>
            <consortium name="Ensembl"/>
        </authorList>
    </citation>
    <scope>IDENTIFICATION</scope>
</reference>
<keyword evidence="1" id="KW-0175">Coiled coil</keyword>
<dbReference type="PANTHER" id="PTHR21510">
    <property type="entry name" value="AKNA DOMAIN-CONTAINING PROTEIN"/>
    <property type="match status" value="1"/>
</dbReference>
<evidence type="ECO:0008006" key="5">
    <source>
        <dbReference type="Google" id="ProtNLM"/>
    </source>
</evidence>
<feature type="region of interest" description="Disordered" evidence="2">
    <location>
        <begin position="542"/>
        <end position="561"/>
    </location>
</feature>
<evidence type="ECO:0000256" key="2">
    <source>
        <dbReference type="SAM" id="MobiDB-lite"/>
    </source>
</evidence>
<dbReference type="Proteomes" id="UP000261420">
    <property type="component" value="Unplaced"/>
</dbReference>
<sequence>MEGDPEESDEDHQGPTVLWEKCIQQSIFVDLSEDESLHLSDLENSLALHLSQAESAASEASIHLSGSAELSALDDTSSESSIVSSQSERVVENKTKSSILHVSAQRPNTMQDEPPLKREYEDPGENTSDEDQEDLPYDVDLGSLYFNQTAGSEGNTSSDSRETVHASPDGPGLLELTTTNGDDTSECLVSVESNVEKPKVLSQEDVVFFDASKPSEVSPSCPCPADINQLLLRHFSQEELLRPGRLIEAETLPEVSLLESMDDNVLSWAPTHNTAIHSNHSGSSACNSEINQNVFSGRTDENSHAASKNSSLEEEVERKIDNSASAADSVASSCASIDSKQSSGDKSAVDVVKLEKFEEDNQVEKVPLVRTRSFSEMKYGQGQVHYPLPDFSKVAPKVKIPKAPSGPAKPVPQETSTMHRAQSSPGMLEVISRVLEDSVQPSEMPYVFKDEEKQTHPALVHHLQAEYDKLLTKYAEAENLIDKMRIGTNTQPSSELMLYSECEDDHQRNVVEGSHLGSLTPHRPPSENFGEKGGRAPESNIAEVNAASSSPPEEDPSDGERMTAELRDIISSFMRKVEEFKEGVSIMSVSTAEQQMMLRSMMEAQDQLERKYISKKEEHRALEMQNYMGLSRNTGTFDPNRLVEGHIFRIGMLLEDIKEMIDKNVCEQISPPHSSSTPTPMKQMLHVKTSPTPPSLHEGPCAGFSTVSFKMETHKEEEKEEEVEEAREVPGDGGLEQSSEPITADSVLKNPGHNSCHSRHVLRLPVGRSCFRGSRDSLERLDIQTAEGEEGDEEERSSLSVLSEGIDHSNILDYLSGTSSTSRRREWTPESYSTAESVLIPEDDCDLGDCVSLAVEVSSSSDAPRQSDPDGNSEPPLGTPCASQRIVSPETDSGFGSSYLNQSTIDGPFQSNLLTESVQSHDDALSSSDSEGSCSNLQTAIHSASLNSQRWASPHPSVQTQSCGVAAAVELWVKSTTKEPSVRLQGSDPSLPAQLHHRISEPGLSTTMDTEERSSQMYSCSCNSEVILALQSEVSRLKKDLEEGLVQLPHLAQKMDYLTSKYRQDRQERRSKTRPRTHLRPACNSVWKSSNSRQNISNLISSPARIEDWISSDMDPSKSKGTNSGDNAGSEIMSHFHNSPVGSRRGSGAHSGPEFQFKLQGTLQSNRGTEGNCSEKRSGLTSSFLKGGVASDSHTEQRPQTAVMEGFYSKEGWSFLTSPSLQKPLLQVGYGSSSSLPASYKVREPPPLSVSHHRKRSTQSDTALLPSNVYFKQTLSPVSVPSKTVSRTGRRRGSKEEEMGRTLDQAIEVARSMKRTTDRMAKRLSADMAKAQLSRKLHNMQPLGGRKHHAL</sequence>
<feature type="region of interest" description="Disordered" evidence="2">
    <location>
        <begin position="297"/>
        <end position="345"/>
    </location>
</feature>
<feature type="region of interest" description="Disordered" evidence="2">
    <location>
        <begin position="784"/>
        <end position="803"/>
    </location>
</feature>
<feature type="compositionally biased region" description="Polar residues" evidence="2">
    <location>
        <begin position="145"/>
        <end position="158"/>
    </location>
</feature>